<dbReference type="EMBL" id="CP037423">
    <property type="protein sequence ID" value="QDV44969.1"/>
    <property type="molecule type" value="Genomic_DNA"/>
</dbReference>
<evidence type="ECO:0008006" key="5">
    <source>
        <dbReference type="Google" id="ProtNLM"/>
    </source>
</evidence>
<evidence type="ECO:0000256" key="1">
    <source>
        <dbReference type="SAM" id="MobiDB-lite"/>
    </source>
</evidence>
<sequence precursor="true">MKRFAILFGCLALLASPALATSEFSKQWKNKYLSGDDVDEAFVKKARKHGCYICHVNKEDKKKVRNEYGKAIHEFLKAEDFPKDWVKENPEEAQKKIYAGLEKAGEKKSKDGKTFAEKIKNGEVPATDSGKE</sequence>
<dbReference type="AlphaFoldDB" id="A0A518HVU3"/>
<dbReference type="OrthoDB" id="281947at2"/>
<keyword evidence="4" id="KW-1185">Reference proteome</keyword>
<proteinExistence type="predicted"/>
<gene>
    <name evidence="3" type="ORF">Enr13x_48410</name>
</gene>
<feature type="signal peptide" evidence="2">
    <location>
        <begin position="1"/>
        <end position="20"/>
    </location>
</feature>
<feature type="compositionally biased region" description="Basic and acidic residues" evidence="1">
    <location>
        <begin position="105"/>
        <end position="121"/>
    </location>
</feature>
<dbReference type="KEGG" id="snep:Enr13x_48410"/>
<keyword evidence="2" id="KW-0732">Signal</keyword>
<dbReference type="RefSeq" id="WP_095740141.1">
    <property type="nucleotide sequence ID" value="NZ_CP037423.1"/>
</dbReference>
<evidence type="ECO:0000313" key="3">
    <source>
        <dbReference type="EMBL" id="QDV44969.1"/>
    </source>
</evidence>
<reference evidence="3 4" key="1">
    <citation type="submission" date="2019-03" db="EMBL/GenBank/DDBJ databases">
        <title>Deep-cultivation of Planctomycetes and their phenomic and genomic characterization uncovers novel biology.</title>
        <authorList>
            <person name="Wiegand S."/>
            <person name="Jogler M."/>
            <person name="Boedeker C."/>
            <person name="Pinto D."/>
            <person name="Vollmers J."/>
            <person name="Rivas-Marin E."/>
            <person name="Kohn T."/>
            <person name="Peeters S.H."/>
            <person name="Heuer A."/>
            <person name="Rast P."/>
            <person name="Oberbeckmann S."/>
            <person name="Bunk B."/>
            <person name="Jeske O."/>
            <person name="Meyerdierks A."/>
            <person name="Storesund J.E."/>
            <person name="Kallscheuer N."/>
            <person name="Luecker S."/>
            <person name="Lage O.M."/>
            <person name="Pohl T."/>
            <person name="Merkel B.J."/>
            <person name="Hornburger P."/>
            <person name="Mueller R.-W."/>
            <person name="Bruemmer F."/>
            <person name="Labrenz M."/>
            <person name="Spormann A.M."/>
            <person name="Op den Camp H."/>
            <person name="Overmann J."/>
            <person name="Amann R."/>
            <person name="Jetten M.S.M."/>
            <person name="Mascher T."/>
            <person name="Medema M.H."/>
            <person name="Devos D.P."/>
            <person name="Kaster A.-K."/>
            <person name="Ovreas L."/>
            <person name="Rohde M."/>
            <person name="Galperin M.Y."/>
            <person name="Jogler C."/>
        </authorList>
    </citation>
    <scope>NUCLEOTIDE SEQUENCE [LARGE SCALE GENOMIC DNA]</scope>
    <source>
        <strain evidence="3 4">Enr13</strain>
    </source>
</reference>
<name>A0A518HVU3_9BACT</name>
<protein>
    <recommendedName>
        <fullName evidence="5">Cytochrome c domain-containing protein</fullName>
    </recommendedName>
</protein>
<feature type="region of interest" description="Disordered" evidence="1">
    <location>
        <begin position="105"/>
        <end position="132"/>
    </location>
</feature>
<accession>A0A518HVU3</accession>
<evidence type="ECO:0000313" key="4">
    <source>
        <dbReference type="Proteomes" id="UP000319004"/>
    </source>
</evidence>
<organism evidence="3 4">
    <name type="scientific">Stieleria neptunia</name>
    <dbReference type="NCBI Taxonomy" id="2527979"/>
    <lineage>
        <taxon>Bacteria</taxon>
        <taxon>Pseudomonadati</taxon>
        <taxon>Planctomycetota</taxon>
        <taxon>Planctomycetia</taxon>
        <taxon>Pirellulales</taxon>
        <taxon>Pirellulaceae</taxon>
        <taxon>Stieleria</taxon>
    </lineage>
</organism>
<feature type="chain" id="PRO_5022174127" description="Cytochrome c domain-containing protein" evidence="2">
    <location>
        <begin position="21"/>
        <end position="132"/>
    </location>
</feature>
<dbReference type="Proteomes" id="UP000319004">
    <property type="component" value="Chromosome"/>
</dbReference>
<evidence type="ECO:0000256" key="2">
    <source>
        <dbReference type="SAM" id="SignalP"/>
    </source>
</evidence>